<evidence type="ECO:0000256" key="9">
    <source>
        <dbReference type="ARBA" id="ARBA00037216"/>
    </source>
</evidence>
<dbReference type="CDD" id="cd06261">
    <property type="entry name" value="TM_PBP2"/>
    <property type="match status" value="1"/>
</dbReference>
<evidence type="ECO:0000313" key="13">
    <source>
        <dbReference type="EMBL" id="MDQ0472747.1"/>
    </source>
</evidence>
<dbReference type="InterPro" id="IPR051789">
    <property type="entry name" value="Bact_Polyamine_Transport"/>
</dbReference>
<feature type="transmembrane region" description="Helical" evidence="11">
    <location>
        <begin position="31"/>
        <end position="56"/>
    </location>
</feature>
<accession>A0ABU0JEN7</accession>
<evidence type="ECO:0000256" key="10">
    <source>
        <dbReference type="ARBA" id="ARBA00039580"/>
    </source>
</evidence>
<evidence type="ECO:0000256" key="8">
    <source>
        <dbReference type="ARBA" id="ARBA00023136"/>
    </source>
</evidence>
<keyword evidence="6 11" id="KW-0812">Transmembrane</keyword>
<dbReference type="Proteomes" id="UP001242480">
    <property type="component" value="Unassembled WGS sequence"/>
</dbReference>
<evidence type="ECO:0000256" key="11">
    <source>
        <dbReference type="RuleBase" id="RU363032"/>
    </source>
</evidence>
<protein>
    <recommendedName>
        <fullName evidence="10">Spermidine/putrescine transport system permease protein PotC</fullName>
    </recommendedName>
</protein>
<evidence type="ECO:0000259" key="12">
    <source>
        <dbReference type="PROSITE" id="PS50928"/>
    </source>
</evidence>
<feature type="transmembrane region" description="Helical" evidence="11">
    <location>
        <begin position="86"/>
        <end position="112"/>
    </location>
</feature>
<dbReference type="Pfam" id="PF00528">
    <property type="entry name" value="BPD_transp_1"/>
    <property type="match status" value="1"/>
</dbReference>
<dbReference type="RefSeq" id="WP_307280000.1">
    <property type="nucleotide sequence ID" value="NZ_JAUSVX010000013.1"/>
</dbReference>
<keyword evidence="8 11" id="KW-0472">Membrane</keyword>
<comment type="function">
    <text evidence="9">Required for the activity of the bacterial periplasmic transport system of putrescine and spermidine.</text>
</comment>
<feature type="domain" description="ABC transmembrane type-1" evidence="12">
    <location>
        <begin position="86"/>
        <end position="274"/>
    </location>
</feature>
<dbReference type="SUPFAM" id="SSF161098">
    <property type="entry name" value="MetI-like"/>
    <property type="match status" value="1"/>
</dbReference>
<sequence length="286" mass="29832">MSGSRPASQAFGRSAAGLAWLAGLAARLAGLYVPVATILGYVFLFAPLVVLVVYSFNASRSTVIWSGFTLDWYAEALADRGLRRSLGVSAVVAALSAVIGTAIGTSAALAVVKRRFPAKNLFSTLLIAPLVLPEIVLAVGLLVATVWARIPLGYATLVAGHVLISVPFTFLIVRAAASALDPRLDEAAADLGAAGWECFLRVTLPLLAPAILSAALLSAVVSFDNFVMSTFVSGVGTTPLPIQIYAMLKTGLTPKINALGTVLIAVNVAVLLLVMGRYLQTIRRQG</sequence>
<evidence type="ECO:0000256" key="2">
    <source>
        <dbReference type="ARBA" id="ARBA00007069"/>
    </source>
</evidence>
<dbReference type="PANTHER" id="PTHR43848:SF5">
    <property type="entry name" value="SPERMIDINE_PUTRESCINE TRANSPORT SYSTEM PERMEASE PROTEIN POTC"/>
    <property type="match status" value="1"/>
</dbReference>
<feature type="transmembrane region" description="Helical" evidence="11">
    <location>
        <begin position="198"/>
        <end position="220"/>
    </location>
</feature>
<proteinExistence type="inferred from homology"/>
<evidence type="ECO:0000256" key="1">
    <source>
        <dbReference type="ARBA" id="ARBA00004429"/>
    </source>
</evidence>
<feature type="transmembrane region" description="Helical" evidence="11">
    <location>
        <begin position="124"/>
        <end position="148"/>
    </location>
</feature>
<evidence type="ECO:0000256" key="7">
    <source>
        <dbReference type="ARBA" id="ARBA00022989"/>
    </source>
</evidence>
<evidence type="ECO:0000256" key="3">
    <source>
        <dbReference type="ARBA" id="ARBA00022448"/>
    </source>
</evidence>
<comment type="subcellular location">
    <subcellularLocation>
        <location evidence="1">Cell inner membrane</location>
        <topology evidence="1">Multi-pass membrane protein</topology>
    </subcellularLocation>
    <subcellularLocation>
        <location evidence="11">Cell membrane</location>
        <topology evidence="11">Multi-pass membrane protein</topology>
    </subcellularLocation>
</comment>
<dbReference type="EMBL" id="JAUSVX010000013">
    <property type="protein sequence ID" value="MDQ0472747.1"/>
    <property type="molecule type" value="Genomic_DNA"/>
</dbReference>
<feature type="transmembrane region" description="Helical" evidence="11">
    <location>
        <begin position="258"/>
        <end position="279"/>
    </location>
</feature>
<evidence type="ECO:0000313" key="14">
    <source>
        <dbReference type="Proteomes" id="UP001242480"/>
    </source>
</evidence>
<comment type="similarity">
    <text evidence="2">Belongs to the binding-protein-dependent transport system permease family. CysTW subfamily.</text>
</comment>
<feature type="transmembrane region" description="Helical" evidence="11">
    <location>
        <begin position="226"/>
        <end position="246"/>
    </location>
</feature>
<keyword evidence="7 11" id="KW-1133">Transmembrane helix</keyword>
<name>A0ABU0JEN7_9HYPH</name>
<evidence type="ECO:0000256" key="6">
    <source>
        <dbReference type="ARBA" id="ARBA00022692"/>
    </source>
</evidence>
<dbReference type="Gene3D" id="1.10.3720.10">
    <property type="entry name" value="MetI-like"/>
    <property type="match status" value="1"/>
</dbReference>
<keyword evidence="5" id="KW-0997">Cell inner membrane</keyword>
<keyword evidence="14" id="KW-1185">Reference proteome</keyword>
<reference evidence="13 14" key="1">
    <citation type="submission" date="2023-07" db="EMBL/GenBank/DDBJ databases">
        <title>Genomic Encyclopedia of Type Strains, Phase IV (KMG-IV): sequencing the most valuable type-strain genomes for metagenomic binning, comparative biology and taxonomic classification.</title>
        <authorList>
            <person name="Goeker M."/>
        </authorList>
    </citation>
    <scope>NUCLEOTIDE SEQUENCE [LARGE SCALE GENOMIC DNA]</scope>
    <source>
        <strain evidence="13 14">DSM 19619</strain>
    </source>
</reference>
<evidence type="ECO:0000256" key="4">
    <source>
        <dbReference type="ARBA" id="ARBA00022475"/>
    </source>
</evidence>
<evidence type="ECO:0000256" key="5">
    <source>
        <dbReference type="ARBA" id="ARBA00022519"/>
    </source>
</evidence>
<keyword evidence="4" id="KW-1003">Cell membrane</keyword>
<organism evidence="13 14">
    <name type="scientific">Labrys wisconsinensis</name>
    <dbReference type="NCBI Taxonomy" id="425677"/>
    <lineage>
        <taxon>Bacteria</taxon>
        <taxon>Pseudomonadati</taxon>
        <taxon>Pseudomonadota</taxon>
        <taxon>Alphaproteobacteria</taxon>
        <taxon>Hyphomicrobiales</taxon>
        <taxon>Xanthobacteraceae</taxon>
        <taxon>Labrys</taxon>
    </lineage>
</organism>
<feature type="transmembrane region" description="Helical" evidence="11">
    <location>
        <begin position="154"/>
        <end position="177"/>
    </location>
</feature>
<keyword evidence="3 11" id="KW-0813">Transport</keyword>
<gene>
    <name evidence="13" type="ORF">QO011_005777</name>
</gene>
<dbReference type="PROSITE" id="PS50928">
    <property type="entry name" value="ABC_TM1"/>
    <property type="match status" value="1"/>
</dbReference>
<dbReference type="InterPro" id="IPR035906">
    <property type="entry name" value="MetI-like_sf"/>
</dbReference>
<dbReference type="InterPro" id="IPR000515">
    <property type="entry name" value="MetI-like"/>
</dbReference>
<dbReference type="PANTHER" id="PTHR43848">
    <property type="entry name" value="PUTRESCINE TRANSPORT SYSTEM PERMEASE PROTEIN POTI"/>
    <property type="match status" value="1"/>
</dbReference>
<comment type="caution">
    <text evidence="13">The sequence shown here is derived from an EMBL/GenBank/DDBJ whole genome shotgun (WGS) entry which is preliminary data.</text>
</comment>